<dbReference type="STRING" id="1715285.SOFFGTOCOR_0352"/>
<dbReference type="InterPro" id="IPR014004">
    <property type="entry name" value="Transpt-assoc_nodulatn_dom_bac"/>
</dbReference>
<sequence length="192" mass="20952">MKFIAIFNVMLLVILSQGCISATVIGSAAVATRSATDSRTIIQQVDDNVLEARINGKLNKNKDIIKKTRIIVTAYKGIVLLTGQSPYLFLSERAKQIATSTKGASVVYNEIRSEFPVDLGIASKDAWITAIVKSKILASDKIKLGNVKVITENGEVFLLGVVTKQEAEDVAKIASSIKDVRRVTTVFNYLNY</sequence>
<dbReference type="InterPro" id="IPR051686">
    <property type="entry name" value="Lipoprotein_DolP"/>
</dbReference>
<dbReference type="PANTHER" id="PTHR34606:SF4">
    <property type="entry name" value="OUTER MEMBRANE LIPOPROTEIN DOLP"/>
    <property type="match status" value="1"/>
</dbReference>
<keyword evidence="5" id="KW-1185">Reference proteome</keyword>
<feature type="chain" id="PRO_5005806311" evidence="2">
    <location>
        <begin position="22"/>
        <end position="192"/>
    </location>
</feature>
<dbReference type="Pfam" id="PF04972">
    <property type="entry name" value="BON"/>
    <property type="match status" value="2"/>
</dbReference>
<dbReference type="NCBIfam" id="NF008247">
    <property type="entry name" value="PRK11023.1"/>
    <property type="match status" value="1"/>
</dbReference>
<feature type="signal peptide" evidence="2">
    <location>
        <begin position="1"/>
        <end position="21"/>
    </location>
</feature>
<name>A0A0M6WA25_9GAMM</name>
<evidence type="ECO:0000313" key="4">
    <source>
        <dbReference type="EMBL" id="CRK85771.1"/>
    </source>
</evidence>
<dbReference type="InterPro" id="IPR007055">
    <property type="entry name" value="BON_dom"/>
</dbReference>
<evidence type="ECO:0000259" key="3">
    <source>
        <dbReference type="PROSITE" id="PS50914"/>
    </source>
</evidence>
<reference evidence="5" key="1">
    <citation type="submission" date="2015-05" db="EMBL/GenBank/DDBJ databases">
        <authorList>
            <person name="Manzano-Marin A."/>
        </authorList>
    </citation>
    <scope>NUCLEOTIDE SEQUENCE [LARGE SCALE GENOMIC DNA]</scope>
    <source>
        <strain evidence="5">officinalis</strain>
    </source>
</reference>
<keyword evidence="1 2" id="KW-0732">Signal</keyword>
<gene>
    <name evidence="4" type="primary">yraP</name>
    <name evidence="4" type="ORF">SOFFGTOCOR_0352</name>
</gene>
<feature type="domain" description="BON" evidence="3">
    <location>
        <begin position="124"/>
        <end position="192"/>
    </location>
</feature>
<dbReference type="PROSITE" id="PS51257">
    <property type="entry name" value="PROKAR_LIPOPROTEIN"/>
    <property type="match status" value="1"/>
</dbReference>
<evidence type="ECO:0000313" key="5">
    <source>
        <dbReference type="Proteomes" id="UP000242301"/>
    </source>
</evidence>
<feature type="domain" description="BON" evidence="3">
    <location>
        <begin position="46"/>
        <end position="115"/>
    </location>
</feature>
<dbReference type="PROSITE" id="PS50914">
    <property type="entry name" value="BON"/>
    <property type="match status" value="2"/>
</dbReference>
<dbReference type="Proteomes" id="UP000242301">
    <property type="component" value="Unassembled WGS sequence"/>
</dbReference>
<protein>
    <submittedName>
        <fullName evidence="4">Uncharacterized protein YraP</fullName>
    </submittedName>
</protein>
<evidence type="ECO:0000256" key="1">
    <source>
        <dbReference type="ARBA" id="ARBA00022729"/>
    </source>
</evidence>
<dbReference type="PANTHER" id="PTHR34606">
    <property type="entry name" value="BON DOMAIN-CONTAINING PROTEIN"/>
    <property type="match status" value="1"/>
</dbReference>
<accession>A0A0M6WA25</accession>
<dbReference type="EMBL" id="CVRF01000003">
    <property type="protein sequence ID" value="CRK85771.1"/>
    <property type="molecule type" value="Genomic_DNA"/>
</dbReference>
<organism evidence="4 5">
    <name type="scientific">Candidatus Providencia siddallii</name>
    <dbReference type="NCBI Taxonomy" id="1715285"/>
    <lineage>
        <taxon>Bacteria</taxon>
        <taxon>Pseudomonadati</taxon>
        <taxon>Pseudomonadota</taxon>
        <taxon>Gammaproteobacteria</taxon>
        <taxon>Enterobacterales</taxon>
        <taxon>Morganellaceae</taxon>
        <taxon>Providencia</taxon>
    </lineage>
</organism>
<dbReference type="SMART" id="SM00749">
    <property type="entry name" value="BON"/>
    <property type="match status" value="2"/>
</dbReference>
<evidence type="ECO:0000256" key="2">
    <source>
        <dbReference type="SAM" id="SignalP"/>
    </source>
</evidence>
<proteinExistence type="predicted"/>
<dbReference type="AlphaFoldDB" id="A0A0M6WA25"/>